<dbReference type="AlphaFoldDB" id="W7AKJ3"/>
<sequence length="832" mass="94067">MEVPRYCEHNYMGNIPMDGDTHINSSHRESAKCDLACERAMGEVAWGGAFQKMKLVGSPPKREHLEIAHISALQTEKMQNERLNEANNEMRRDLPDNRSDHCPNTAEYYHYCRGLETAHEKEETQTVIDMHQTFLFSGKGTYPGKLPEKDQSTGSPNGPTGRTNKYEESCQMNPMKKLSKKCLIGNCPKDEPSDCEKSTEYNSAKNILSTFENGVYVDSEQTLPLEGTDSDAYFTKEALNSMSSISYHHYDYPPKGEDPGLVNSGTHIFCDKRDPLTHDKEKLLMLQQRGNNAQRSNESRIPCTRRQNAASIWGHKISKEQPRNEKTTYYNYELKGEALMCDALKGYENNGPNVTTVNIKTDVKKHHPVNSSLADCPKGDWLCLNKATMGSADINKDFHHPMNDSVLFNGQVVHDDDSHKLASISNKIMTRNLAGNEEGKNDSYMTLGAYTPMNQFEKAKEVQPNGFIDANYNTCALSRSNFCEDPVDLISDKTYYYNNNVNSTFLNGAPNAYGVRQSKSCVLHADNSWNRSTPSCKNASSQEMGSPSVTTLPNQHTTPKTAAFNGEDEHNMSPTMFTKKMNHAGGIFQGSPKQTSGKNYLSTFVQNDYQLDEIRSCIPERHLYGNQNYNVPQIIQGITTKQNNGIVSECNQDTIIEYNDKWRLVKGKEFAINQVDNFKSVEDSATYFQNYLAEQNENTKRMLRRINFNSLTGKFSINSLRDDDSENGRQLSKVYDYKDTLRSYPAYYGISQHMYSGRKEASKSVDEKSRGIFQNDNRTDCKNVHEQTRKKKSVGKKPNLALCGGGGDYQVIHRIQDFVSQKMSDYVNVSLV</sequence>
<proteinExistence type="predicted"/>
<evidence type="ECO:0000313" key="2">
    <source>
        <dbReference type="EMBL" id="EUD69349.1"/>
    </source>
</evidence>
<organism evidence="2 3">
    <name type="scientific">Plasmodium inui San Antonio 1</name>
    <dbReference type="NCBI Taxonomy" id="1237626"/>
    <lineage>
        <taxon>Eukaryota</taxon>
        <taxon>Sar</taxon>
        <taxon>Alveolata</taxon>
        <taxon>Apicomplexa</taxon>
        <taxon>Aconoidasida</taxon>
        <taxon>Haemosporida</taxon>
        <taxon>Plasmodiidae</taxon>
        <taxon>Plasmodium</taxon>
        <taxon>Plasmodium (Plasmodium)</taxon>
    </lineage>
</organism>
<dbReference type="Proteomes" id="UP000030640">
    <property type="component" value="Unassembled WGS sequence"/>
</dbReference>
<name>W7AKJ3_9APIC</name>
<accession>W7AKJ3</accession>
<feature type="compositionally biased region" description="Polar residues" evidence="1">
    <location>
        <begin position="152"/>
        <end position="163"/>
    </location>
</feature>
<protein>
    <submittedName>
        <fullName evidence="2">Uncharacterized protein</fullName>
    </submittedName>
</protein>
<dbReference type="GeneID" id="20035486"/>
<dbReference type="RefSeq" id="XP_008814051.1">
    <property type="nucleotide sequence ID" value="XM_008815829.1"/>
</dbReference>
<gene>
    <name evidence="2" type="ORF">C922_00212</name>
</gene>
<keyword evidence="3" id="KW-1185">Reference proteome</keyword>
<feature type="compositionally biased region" description="Polar residues" evidence="1">
    <location>
        <begin position="532"/>
        <end position="560"/>
    </location>
</feature>
<feature type="region of interest" description="Disordered" evidence="1">
    <location>
        <begin position="532"/>
        <end position="569"/>
    </location>
</feature>
<feature type="region of interest" description="Disordered" evidence="1">
    <location>
        <begin position="139"/>
        <end position="167"/>
    </location>
</feature>
<dbReference type="OrthoDB" id="370791at2759"/>
<dbReference type="EMBL" id="KI965460">
    <property type="protein sequence ID" value="EUD69349.1"/>
    <property type="molecule type" value="Genomic_DNA"/>
</dbReference>
<evidence type="ECO:0000313" key="3">
    <source>
        <dbReference type="Proteomes" id="UP000030640"/>
    </source>
</evidence>
<dbReference type="VEuPathDB" id="PlasmoDB:C922_00212"/>
<evidence type="ECO:0000256" key="1">
    <source>
        <dbReference type="SAM" id="MobiDB-lite"/>
    </source>
</evidence>
<reference evidence="2 3" key="1">
    <citation type="submission" date="2013-02" db="EMBL/GenBank/DDBJ databases">
        <title>The Genome Sequence of Plasmodium inui San Antonio 1.</title>
        <authorList>
            <consortium name="The Broad Institute Genome Sequencing Platform"/>
            <consortium name="The Broad Institute Genome Sequencing Center for Infectious Disease"/>
            <person name="Neafsey D."/>
            <person name="Cheeseman I."/>
            <person name="Volkman S."/>
            <person name="Adams J."/>
            <person name="Walker B."/>
            <person name="Young S.K."/>
            <person name="Zeng Q."/>
            <person name="Gargeya S."/>
            <person name="Fitzgerald M."/>
            <person name="Haas B."/>
            <person name="Abouelleil A."/>
            <person name="Alvarado L."/>
            <person name="Arachchi H.M."/>
            <person name="Berlin A.M."/>
            <person name="Chapman S.B."/>
            <person name="Dewar J."/>
            <person name="Goldberg J."/>
            <person name="Griggs A."/>
            <person name="Gujja S."/>
            <person name="Hansen M."/>
            <person name="Howarth C."/>
            <person name="Imamovic A."/>
            <person name="Larimer J."/>
            <person name="McCowan C."/>
            <person name="Murphy C."/>
            <person name="Neiman D."/>
            <person name="Pearson M."/>
            <person name="Priest M."/>
            <person name="Roberts A."/>
            <person name="Saif S."/>
            <person name="Shea T."/>
            <person name="Sisk P."/>
            <person name="Sykes S."/>
            <person name="Wortman J."/>
            <person name="Nusbaum C."/>
            <person name="Birren B."/>
        </authorList>
    </citation>
    <scope>NUCLEOTIDE SEQUENCE [LARGE SCALE GENOMIC DNA]</scope>
    <source>
        <strain evidence="2 3">San Antonio 1</strain>
    </source>
</reference>